<dbReference type="PANTHER" id="PTHR35302">
    <property type="match status" value="1"/>
</dbReference>
<feature type="transmembrane region" description="Helical" evidence="1">
    <location>
        <begin position="112"/>
        <end position="128"/>
    </location>
</feature>
<accession>A3IIM5</accession>
<keyword evidence="1" id="KW-0472">Membrane</keyword>
<proteinExistence type="predicted"/>
<dbReference type="InterPro" id="IPR021919">
    <property type="entry name" value="CCB1"/>
</dbReference>
<sequence length="177" mass="19855">MNTTILISTFFLTLLLMVGLFFFIRASVKDRTEQVKLISKTPKTSLLEQLKAYFTRRAYNIIPSNAGQDTITFEGLVRPSLFLAIFLTFLAALGLLCLVLVLSFVYPPLTPLFFALELLSPVAGIFYWKKAGRIETVSFSLESLTEQGLQQGSLLTLTAHRDEVIQLKQNFPLKSAN</sequence>
<evidence type="ECO:0008006" key="4">
    <source>
        <dbReference type="Google" id="ProtNLM"/>
    </source>
</evidence>
<dbReference type="EMBL" id="AAXW01000002">
    <property type="protein sequence ID" value="EAZ93657.1"/>
    <property type="molecule type" value="Genomic_DNA"/>
</dbReference>
<gene>
    <name evidence="2" type="ORF">CY0110_17717</name>
</gene>
<dbReference type="PANTHER" id="PTHR35302:SF1">
    <property type="entry name" value="PROTEIN COFACTOR ASSEMBLY OF COMPLEX C SUBUNIT B CCB1, CHLOROPLASTIC"/>
    <property type="match status" value="1"/>
</dbReference>
<feature type="transmembrane region" description="Helical" evidence="1">
    <location>
        <begin position="81"/>
        <end position="106"/>
    </location>
</feature>
<name>A3IIM5_9CHRO</name>
<dbReference type="OrthoDB" id="513241at2"/>
<keyword evidence="1" id="KW-1133">Transmembrane helix</keyword>
<dbReference type="Pfam" id="PF12046">
    <property type="entry name" value="CCB1"/>
    <property type="match status" value="1"/>
</dbReference>
<organism evidence="2 3">
    <name type="scientific">Crocosphaera chwakensis CCY0110</name>
    <dbReference type="NCBI Taxonomy" id="391612"/>
    <lineage>
        <taxon>Bacteria</taxon>
        <taxon>Bacillati</taxon>
        <taxon>Cyanobacteriota</taxon>
        <taxon>Cyanophyceae</taxon>
        <taxon>Oscillatoriophycideae</taxon>
        <taxon>Chroococcales</taxon>
        <taxon>Aphanothecaceae</taxon>
        <taxon>Crocosphaera</taxon>
        <taxon>Crocosphaera chwakensis</taxon>
    </lineage>
</organism>
<evidence type="ECO:0000313" key="2">
    <source>
        <dbReference type="EMBL" id="EAZ93657.1"/>
    </source>
</evidence>
<keyword evidence="3" id="KW-1185">Reference proteome</keyword>
<dbReference type="Proteomes" id="UP000003781">
    <property type="component" value="Unassembled WGS sequence"/>
</dbReference>
<protein>
    <recommendedName>
        <fullName evidence="4">Cofactor assembly of complex C subunit B</fullName>
    </recommendedName>
</protein>
<keyword evidence="1" id="KW-0812">Transmembrane</keyword>
<evidence type="ECO:0000313" key="3">
    <source>
        <dbReference type="Proteomes" id="UP000003781"/>
    </source>
</evidence>
<dbReference type="RefSeq" id="WP_008273169.1">
    <property type="nucleotide sequence ID" value="NZ_AAXW01000002.1"/>
</dbReference>
<dbReference type="eggNOG" id="ENOG5031S34">
    <property type="taxonomic scope" value="Bacteria"/>
</dbReference>
<comment type="caution">
    <text evidence="2">The sequence shown here is derived from an EMBL/GenBank/DDBJ whole genome shotgun (WGS) entry which is preliminary data.</text>
</comment>
<reference evidence="2 3" key="1">
    <citation type="submission" date="2007-03" db="EMBL/GenBank/DDBJ databases">
        <authorList>
            <person name="Stal L."/>
            <person name="Ferriera S."/>
            <person name="Johnson J."/>
            <person name="Kravitz S."/>
            <person name="Beeson K."/>
            <person name="Sutton G."/>
            <person name="Rogers Y.-H."/>
            <person name="Friedman R."/>
            <person name="Frazier M."/>
            <person name="Venter J.C."/>
        </authorList>
    </citation>
    <scope>NUCLEOTIDE SEQUENCE [LARGE SCALE GENOMIC DNA]</scope>
    <source>
        <strain evidence="2 3">CCY0110</strain>
    </source>
</reference>
<evidence type="ECO:0000256" key="1">
    <source>
        <dbReference type="SAM" id="Phobius"/>
    </source>
</evidence>
<feature type="transmembrane region" description="Helical" evidence="1">
    <location>
        <begin position="6"/>
        <end position="24"/>
    </location>
</feature>
<dbReference type="AlphaFoldDB" id="A3IIM5"/>